<comment type="caution">
    <text evidence="1">The sequence shown here is derived from an EMBL/GenBank/DDBJ whole genome shotgun (WGS) entry which is preliminary data.</text>
</comment>
<name>A0ABT5YZF9_9ACTN</name>
<dbReference type="EMBL" id="JARHTQ010000007">
    <property type="protein sequence ID" value="MDF2256839.1"/>
    <property type="molecule type" value="Genomic_DNA"/>
</dbReference>
<proteinExistence type="predicted"/>
<dbReference type="Proteomes" id="UP001220022">
    <property type="component" value="Unassembled WGS sequence"/>
</dbReference>
<evidence type="ECO:0000313" key="1">
    <source>
        <dbReference type="EMBL" id="MDF2256839.1"/>
    </source>
</evidence>
<dbReference type="RefSeq" id="WP_275813733.1">
    <property type="nucleotide sequence ID" value="NZ_BAAANM010000001.1"/>
</dbReference>
<evidence type="ECO:0000313" key="2">
    <source>
        <dbReference type="Proteomes" id="UP001220022"/>
    </source>
</evidence>
<sequence length="300" mass="30444">MSPTDFEPIAAIPPMFAGLCDDAALFPPGNAAAADALPAHTRYRGAWFAPLVGPFLVGANHLAVVADALEHASASPDAVLVVRGGPPELAPSLDAARRCGLRLVGVELGSAPTGSPAEAARAAATALARLPLGDMGGVVEVRRSSDAEMQAALDALAGTGCRAKLRTGGTVADAFPSAAEVATFIGGCVARGLPFKCTAGLHQAVRHTDPVTGFEHHGFLNILAATASVLSGAGPTEVTAVLEQRDGAELAANTSRMTPRQASLARASFTAYGTCSITEPLEELARLGLVSLPTDPLDRA</sequence>
<accession>A0ABT5YZF9</accession>
<protein>
    <submittedName>
        <fullName evidence="1">Uncharacterized protein</fullName>
    </submittedName>
</protein>
<organism evidence="1 2">
    <name type="scientific">Streptantibioticus ferralitis</name>
    <dbReference type="NCBI Taxonomy" id="236510"/>
    <lineage>
        <taxon>Bacteria</taxon>
        <taxon>Bacillati</taxon>
        <taxon>Actinomycetota</taxon>
        <taxon>Actinomycetes</taxon>
        <taxon>Kitasatosporales</taxon>
        <taxon>Streptomycetaceae</taxon>
        <taxon>Streptantibioticus</taxon>
    </lineage>
</organism>
<reference evidence="1 2" key="1">
    <citation type="submission" date="2023-03" db="EMBL/GenBank/DDBJ databases">
        <title>Draft genome sequence of type strain Streptomyces ferralitis JCM 14344.</title>
        <authorList>
            <person name="Klaysubun C."/>
            <person name="Duangmal K."/>
        </authorList>
    </citation>
    <scope>NUCLEOTIDE SEQUENCE [LARGE SCALE GENOMIC DNA]</scope>
    <source>
        <strain evidence="1 2">JCM 14344</strain>
    </source>
</reference>
<keyword evidence="2" id="KW-1185">Reference proteome</keyword>
<gene>
    <name evidence="1" type="ORF">P2L57_14255</name>
</gene>